<comment type="caution">
    <text evidence="2">The sequence shown here is derived from an EMBL/GenBank/DDBJ whole genome shotgun (WGS) entry which is preliminary data.</text>
</comment>
<evidence type="ECO:0000313" key="3">
    <source>
        <dbReference type="Proteomes" id="UP000823561"/>
    </source>
</evidence>
<dbReference type="EMBL" id="JADWDJ010000001">
    <property type="protein sequence ID" value="KAG5285924.1"/>
    <property type="molecule type" value="Genomic_DNA"/>
</dbReference>
<feature type="region of interest" description="Disordered" evidence="1">
    <location>
        <begin position="202"/>
        <end position="227"/>
    </location>
</feature>
<feature type="region of interest" description="Disordered" evidence="1">
    <location>
        <begin position="142"/>
        <end position="184"/>
    </location>
</feature>
<feature type="compositionally biased region" description="Low complexity" evidence="1">
    <location>
        <begin position="143"/>
        <end position="154"/>
    </location>
</feature>
<dbReference type="Proteomes" id="UP000823561">
    <property type="component" value="Chromosome 1"/>
</dbReference>
<organism evidence="2 3">
    <name type="scientific">Alosa alosa</name>
    <name type="common">allis shad</name>
    <dbReference type="NCBI Taxonomy" id="278164"/>
    <lineage>
        <taxon>Eukaryota</taxon>
        <taxon>Metazoa</taxon>
        <taxon>Chordata</taxon>
        <taxon>Craniata</taxon>
        <taxon>Vertebrata</taxon>
        <taxon>Euteleostomi</taxon>
        <taxon>Actinopterygii</taxon>
        <taxon>Neopterygii</taxon>
        <taxon>Teleostei</taxon>
        <taxon>Clupei</taxon>
        <taxon>Clupeiformes</taxon>
        <taxon>Clupeoidei</taxon>
        <taxon>Clupeidae</taxon>
        <taxon>Alosa</taxon>
    </lineage>
</organism>
<protein>
    <submittedName>
        <fullName evidence="2">Uncharacterized protein</fullName>
    </submittedName>
</protein>
<feature type="compositionally biased region" description="Polar residues" evidence="1">
    <location>
        <begin position="87"/>
        <end position="129"/>
    </location>
</feature>
<feature type="compositionally biased region" description="Polar residues" evidence="1">
    <location>
        <begin position="160"/>
        <end position="184"/>
    </location>
</feature>
<accession>A0AAV6HHJ2</accession>
<feature type="region of interest" description="Disordered" evidence="1">
    <location>
        <begin position="57"/>
        <end position="129"/>
    </location>
</feature>
<feature type="non-terminal residue" evidence="2">
    <location>
        <position position="227"/>
    </location>
</feature>
<feature type="compositionally biased region" description="Polar residues" evidence="1">
    <location>
        <begin position="57"/>
        <end position="77"/>
    </location>
</feature>
<name>A0AAV6HHJ2_9TELE</name>
<dbReference type="AlphaFoldDB" id="A0AAV6HHJ2"/>
<sequence length="227" mass="24207">MIHSLIKHFTRYSKAQADYTLTCPSCWIYDAKGFGEMMVKNKVKTPAKAKGKRLTVAVQSSPKVTPNATDPTHTTLSHAKKSHVKAPSNSTAHTSHTTYSLTPSQTASSLTMPSGVTQDVSPSATNMGSTSSYTLELTLPTVSSSTNSHHTNSTMPAAEAQSTPDPEQQSSPSGWEQCSPDAQSQWGAVADRVYVHAAAIFDHARNEKPGGLGVVRYGQKSESPPCS</sequence>
<keyword evidence="3" id="KW-1185">Reference proteome</keyword>
<evidence type="ECO:0000313" key="2">
    <source>
        <dbReference type="EMBL" id="KAG5285924.1"/>
    </source>
</evidence>
<evidence type="ECO:0000256" key="1">
    <source>
        <dbReference type="SAM" id="MobiDB-lite"/>
    </source>
</evidence>
<proteinExistence type="predicted"/>
<reference evidence="2 3" key="1">
    <citation type="submission" date="2020-10" db="EMBL/GenBank/DDBJ databases">
        <title>Chromosome-scale genome assembly of the Allis shad, Alosa alosa.</title>
        <authorList>
            <person name="Margot Z."/>
            <person name="Christophe K."/>
            <person name="Cabau C."/>
            <person name="Louis A."/>
            <person name="Berthelot C."/>
            <person name="Parey E."/>
            <person name="Roest Crollius H."/>
            <person name="Montfort J."/>
            <person name="Robinson-Rechavi M."/>
            <person name="Bucao C."/>
            <person name="Bouchez O."/>
            <person name="Gislard M."/>
            <person name="Lluch J."/>
            <person name="Milhes M."/>
            <person name="Lampietro C."/>
            <person name="Lopez Roques C."/>
            <person name="Donnadieu C."/>
            <person name="Braasch I."/>
            <person name="Desvignes T."/>
            <person name="Postlethwait J."/>
            <person name="Bobe J."/>
            <person name="Guiguen Y."/>
        </authorList>
    </citation>
    <scope>NUCLEOTIDE SEQUENCE [LARGE SCALE GENOMIC DNA]</scope>
    <source>
        <strain evidence="2">M-15738</strain>
        <tissue evidence="2">Blood</tissue>
    </source>
</reference>
<gene>
    <name evidence="2" type="ORF">AALO_G00009050</name>
</gene>